<comment type="similarity">
    <text evidence="1">Belongs to the Gfa family.</text>
</comment>
<dbReference type="PROSITE" id="PS51891">
    <property type="entry name" value="CENP_V_GFA"/>
    <property type="match status" value="2"/>
</dbReference>
<dbReference type="GO" id="GO:0046872">
    <property type="term" value="F:metal ion binding"/>
    <property type="evidence" value="ECO:0007669"/>
    <property type="project" value="UniProtKB-KW"/>
</dbReference>
<dbReference type="Gene3D" id="2.170.150.70">
    <property type="match status" value="2"/>
</dbReference>
<dbReference type="Pfam" id="PF04828">
    <property type="entry name" value="GFA"/>
    <property type="match status" value="1"/>
</dbReference>
<proteinExistence type="inferred from homology"/>
<keyword evidence="7" id="KW-1185">Reference proteome</keyword>
<feature type="domain" description="CENP-V/GFA" evidence="5">
    <location>
        <begin position="13"/>
        <end position="124"/>
    </location>
</feature>
<reference evidence="6 7" key="1">
    <citation type="submission" date="2016-04" db="EMBL/GenBank/DDBJ databases">
        <title>A degradative enzymes factory behind the ericoid mycorrhizal symbiosis.</title>
        <authorList>
            <consortium name="DOE Joint Genome Institute"/>
            <person name="Martino E."/>
            <person name="Morin E."/>
            <person name="Grelet G."/>
            <person name="Kuo A."/>
            <person name="Kohler A."/>
            <person name="Daghino S."/>
            <person name="Barry K."/>
            <person name="Choi C."/>
            <person name="Cichocki N."/>
            <person name="Clum A."/>
            <person name="Copeland A."/>
            <person name="Hainaut M."/>
            <person name="Haridas S."/>
            <person name="Labutti K."/>
            <person name="Lindquist E."/>
            <person name="Lipzen A."/>
            <person name="Khouja H.-R."/>
            <person name="Murat C."/>
            <person name="Ohm R."/>
            <person name="Olson A."/>
            <person name="Spatafora J."/>
            <person name="Veneault-Fourrey C."/>
            <person name="Henrissat B."/>
            <person name="Grigoriev I."/>
            <person name="Martin F."/>
            <person name="Perotto S."/>
        </authorList>
    </citation>
    <scope>NUCLEOTIDE SEQUENCE [LARGE SCALE GENOMIC DNA]</scope>
    <source>
        <strain evidence="6 7">E</strain>
    </source>
</reference>
<organism evidence="6 7">
    <name type="scientific">Hyaloscypha bicolor E</name>
    <dbReference type="NCBI Taxonomy" id="1095630"/>
    <lineage>
        <taxon>Eukaryota</taxon>
        <taxon>Fungi</taxon>
        <taxon>Dikarya</taxon>
        <taxon>Ascomycota</taxon>
        <taxon>Pezizomycotina</taxon>
        <taxon>Leotiomycetes</taxon>
        <taxon>Helotiales</taxon>
        <taxon>Hyaloscyphaceae</taxon>
        <taxon>Hyaloscypha</taxon>
        <taxon>Hyaloscypha bicolor</taxon>
    </lineage>
</organism>
<dbReference type="PANTHER" id="PTHR28620:SF1">
    <property type="entry name" value="CENP-V_GFA DOMAIN-CONTAINING PROTEIN"/>
    <property type="match status" value="1"/>
</dbReference>
<dbReference type="GO" id="GO:0016846">
    <property type="term" value="F:carbon-sulfur lyase activity"/>
    <property type="evidence" value="ECO:0007669"/>
    <property type="project" value="InterPro"/>
</dbReference>
<dbReference type="PANTHER" id="PTHR28620">
    <property type="entry name" value="CENTROMERE PROTEIN V"/>
    <property type="match status" value="1"/>
</dbReference>
<dbReference type="OrthoDB" id="2993351at2759"/>
<dbReference type="InterPro" id="IPR052355">
    <property type="entry name" value="CENP-V-like"/>
</dbReference>
<feature type="domain" description="CENP-V/GFA" evidence="5">
    <location>
        <begin position="152"/>
        <end position="271"/>
    </location>
</feature>
<evidence type="ECO:0000259" key="5">
    <source>
        <dbReference type="PROSITE" id="PS51891"/>
    </source>
</evidence>
<evidence type="ECO:0000256" key="1">
    <source>
        <dbReference type="ARBA" id="ARBA00005495"/>
    </source>
</evidence>
<evidence type="ECO:0000256" key="2">
    <source>
        <dbReference type="ARBA" id="ARBA00022723"/>
    </source>
</evidence>
<dbReference type="Proteomes" id="UP000235371">
    <property type="component" value="Unassembled WGS sequence"/>
</dbReference>
<sequence length="309" mass="33794">MAETTPTPELKTYNGNCHCGAVKFSIKIPELTSVTECNCSICFKKGYKWVFPSADGECFTIEKGEGGPRNYEFGNRSMVHKFCPTCGTGIMGQRHGIAPGTGIAVNARALQDVDLWSLKINKYDGAAHKPFYAPPILTGPEPPAEIENSKLYTGSCHCGAVTMALKNRGPLIQEAAPVAEEIGPEVIGECDCSICARLGRILTYRSPAQISIRLSPGTNLSSYSFGTKQFEHKFCPVCGVAVGVDDVVENTKAVNLRCFEGVGWVGIETYKHRGSREEPEYVVPEHHIDGKDSRTANEEQEKEIREIEE</sequence>
<name>A0A2J6SG64_9HELO</name>
<dbReference type="GeneID" id="36590164"/>
<evidence type="ECO:0000313" key="7">
    <source>
        <dbReference type="Proteomes" id="UP000235371"/>
    </source>
</evidence>
<dbReference type="RefSeq" id="XP_024726672.1">
    <property type="nucleotide sequence ID" value="XM_024882087.1"/>
</dbReference>
<dbReference type="AlphaFoldDB" id="A0A2J6SG64"/>
<dbReference type="InParanoid" id="A0A2J6SG64"/>
<gene>
    <name evidence="6" type="ORF">K444DRAFT_622392</name>
</gene>
<evidence type="ECO:0000313" key="6">
    <source>
        <dbReference type="EMBL" id="PMD49768.1"/>
    </source>
</evidence>
<feature type="region of interest" description="Disordered" evidence="4">
    <location>
        <begin position="276"/>
        <end position="309"/>
    </location>
</feature>
<dbReference type="SUPFAM" id="SSF51316">
    <property type="entry name" value="Mss4-like"/>
    <property type="match status" value="2"/>
</dbReference>
<dbReference type="InterPro" id="IPR006913">
    <property type="entry name" value="CENP-V/GFA"/>
</dbReference>
<dbReference type="InterPro" id="IPR011057">
    <property type="entry name" value="Mss4-like_sf"/>
</dbReference>
<protein>
    <recommendedName>
        <fullName evidence="5">CENP-V/GFA domain-containing protein</fullName>
    </recommendedName>
</protein>
<accession>A0A2J6SG64</accession>
<keyword evidence="2" id="KW-0479">Metal-binding</keyword>
<keyword evidence="3" id="KW-0862">Zinc</keyword>
<evidence type="ECO:0000256" key="3">
    <source>
        <dbReference type="ARBA" id="ARBA00022833"/>
    </source>
</evidence>
<dbReference type="EMBL" id="KZ613919">
    <property type="protein sequence ID" value="PMD49768.1"/>
    <property type="molecule type" value="Genomic_DNA"/>
</dbReference>
<evidence type="ECO:0000256" key="4">
    <source>
        <dbReference type="SAM" id="MobiDB-lite"/>
    </source>
</evidence>